<organism evidence="1 2">
    <name type="scientific">Ranatra chinensis</name>
    <dbReference type="NCBI Taxonomy" id="642074"/>
    <lineage>
        <taxon>Eukaryota</taxon>
        <taxon>Metazoa</taxon>
        <taxon>Ecdysozoa</taxon>
        <taxon>Arthropoda</taxon>
        <taxon>Hexapoda</taxon>
        <taxon>Insecta</taxon>
        <taxon>Pterygota</taxon>
        <taxon>Neoptera</taxon>
        <taxon>Paraneoptera</taxon>
        <taxon>Hemiptera</taxon>
        <taxon>Heteroptera</taxon>
        <taxon>Panheteroptera</taxon>
        <taxon>Nepomorpha</taxon>
        <taxon>Nepidae</taxon>
        <taxon>Ranatrinae</taxon>
        <taxon>Ranatra</taxon>
    </lineage>
</organism>
<accession>A0ABD0YPI4</accession>
<proteinExistence type="predicted"/>
<evidence type="ECO:0008006" key="3">
    <source>
        <dbReference type="Google" id="ProtNLM"/>
    </source>
</evidence>
<dbReference type="AlphaFoldDB" id="A0ABD0YPI4"/>
<reference evidence="1 2" key="1">
    <citation type="submission" date="2024-07" db="EMBL/GenBank/DDBJ databases">
        <title>Chromosome-level genome assembly of the water stick insect Ranatra chinensis (Heteroptera: Nepidae).</title>
        <authorList>
            <person name="Liu X."/>
        </authorList>
    </citation>
    <scope>NUCLEOTIDE SEQUENCE [LARGE SCALE GENOMIC DNA]</scope>
    <source>
        <strain evidence="1">Cailab_2021Rc</strain>
        <tissue evidence="1">Muscle</tissue>
    </source>
</reference>
<keyword evidence="2" id="KW-1185">Reference proteome</keyword>
<protein>
    <recommendedName>
        <fullName evidence="3">Tudor domain-containing protein</fullName>
    </recommendedName>
</protein>
<name>A0ABD0YPI4_9HEMI</name>
<comment type="caution">
    <text evidence="1">The sequence shown here is derived from an EMBL/GenBank/DDBJ whole genome shotgun (WGS) entry which is preliminary data.</text>
</comment>
<feature type="non-terminal residue" evidence="1">
    <location>
        <position position="1"/>
    </location>
</feature>
<gene>
    <name evidence="1" type="ORF">AAG570_004468</name>
</gene>
<sequence length="219" mass="24175">ENGEKQCERYKGVLPPCLRVNCVHPFTLASTVDPQMVPPITVGEIVEACWKVVGDRLVGVRLVSGGSVYVSVRDSNCVAALAECGLSLRDDTIRVPLQDVSQGTVVLALSGVPHTMTDTQLAHTVTQFGPIIGHIETRYYRNIDTGERLVRLKPESSLPKRLYIDGQEISARMLPHDELARLAQLPAHIDRTNNRSRWVKHHYSLPAVSSTLACTSTRE</sequence>
<dbReference type="EMBL" id="JBFDAA010000016">
    <property type="protein sequence ID" value="KAL1117140.1"/>
    <property type="molecule type" value="Genomic_DNA"/>
</dbReference>
<evidence type="ECO:0000313" key="2">
    <source>
        <dbReference type="Proteomes" id="UP001558652"/>
    </source>
</evidence>
<evidence type="ECO:0000313" key="1">
    <source>
        <dbReference type="EMBL" id="KAL1117140.1"/>
    </source>
</evidence>
<dbReference type="Proteomes" id="UP001558652">
    <property type="component" value="Unassembled WGS sequence"/>
</dbReference>